<dbReference type="RefSeq" id="WP_145057286.1">
    <property type="nucleotide sequence ID" value="NZ_CP036263.1"/>
</dbReference>
<organism evidence="2 3">
    <name type="scientific">Adhaeretor mobilis</name>
    <dbReference type="NCBI Taxonomy" id="1930276"/>
    <lineage>
        <taxon>Bacteria</taxon>
        <taxon>Pseudomonadati</taxon>
        <taxon>Planctomycetota</taxon>
        <taxon>Planctomycetia</taxon>
        <taxon>Pirellulales</taxon>
        <taxon>Lacipirellulaceae</taxon>
        <taxon>Adhaeretor</taxon>
    </lineage>
</organism>
<dbReference type="AlphaFoldDB" id="A0A517MQI8"/>
<dbReference type="KEGG" id="amob:HG15A2_04010"/>
<evidence type="ECO:0000313" key="2">
    <source>
        <dbReference type="EMBL" id="QDS97141.1"/>
    </source>
</evidence>
<keyword evidence="1" id="KW-0732">Signal</keyword>
<keyword evidence="3" id="KW-1185">Reference proteome</keyword>
<dbReference type="Proteomes" id="UP000319852">
    <property type="component" value="Chromosome"/>
</dbReference>
<gene>
    <name evidence="2" type="ORF">HG15A2_04010</name>
</gene>
<dbReference type="PROSITE" id="PS51257">
    <property type="entry name" value="PROKAR_LIPOPROTEIN"/>
    <property type="match status" value="1"/>
</dbReference>
<evidence type="ECO:0000313" key="3">
    <source>
        <dbReference type="Proteomes" id="UP000319852"/>
    </source>
</evidence>
<evidence type="ECO:0000256" key="1">
    <source>
        <dbReference type="SAM" id="SignalP"/>
    </source>
</evidence>
<protein>
    <submittedName>
        <fullName evidence="2">Uncharacterized protein</fullName>
    </submittedName>
</protein>
<proteinExistence type="predicted"/>
<sequence length="278" mass="30997" precursor="true">MLTRLLIVAVLAISCSGLARGETHRLGSERAANATASEIASVNPAHQALAENFSTLIRQAIPPVYDKQKDWGETKGITVGLRTEGKGFKTKLRRRKKEVNHGVWKHYKIKLVDPDKNLRVKVVRLRSLEAGRVGFTLQVAASLDAWARAKVYNYGVHLIALEIVGDLKVKMELDCKLGFTASGDTKKPGFSLDPQVSDARLQLVELNLRRVSNAKGPVVHELGDALRRHVERELTGPKLTQKLNRAIDKKRDRLTIETGNLWESSWWPSPDSSEAEKE</sequence>
<dbReference type="OrthoDB" id="286633at2"/>
<accession>A0A517MQI8</accession>
<feature type="signal peptide" evidence="1">
    <location>
        <begin position="1"/>
        <end position="21"/>
    </location>
</feature>
<feature type="chain" id="PRO_5022141191" evidence="1">
    <location>
        <begin position="22"/>
        <end position="278"/>
    </location>
</feature>
<dbReference type="EMBL" id="CP036263">
    <property type="protein sequence ID" value="QDS97141.1"/>
    <property type="molecule type" value="Genomic_DNA"/>
</dbReference>
<reference evidence="2 3" key="1">
    <citation type="submission" date="2019-02" db="EMBL/GenBank/DDBJ databases">
        <title>Deep-cultivation of Planctomycetes and their phenomic and genomic characterization uncovers novel biology.</title>
        <authorList>
            <person name="Wiegand S."/>
            <person name="Jogler M."/>
            <person name="Boedeker C."/>
            <person name="Pinto D."/>
            <person name="Vollmers J."/>
            <person name="Rivas-Marin E."/>
            <person name="Kohn T."/>
            <person name="Peeters S.H."/>
            <person name="Heuer A."/>
            <person name="Rast P."/>
            <person name="Oberbeckmann S."/>
            <person name="Bunk B."/>
            <person name="Jeske O."/>
            <person name="Meyerdierks A."/>
            <person name="Storesund J.E."/>
            <person name="Kallscheuer N."/>
            <person name="Luecker S."/>
            <person name="Lage O.M."/>
            <person name="Pohl T."/>
            <person name="Merkel B.J."/>
            <person name="Hornburger P."/>
            <person name="Mueller R.-W."/>
            <person name="Bruemmer F."/>
            <person name="Labrenz M."/>
            <person name="Spormann A.M."/>
            <person name="Op den Camp H."/>
            <person name="Overmann J."/>
            <person name="Amann R."/>
            <person name="Jetten M.S.M."/>
            <person name="Mascher T."/>
            <person name="Medema M.H."/>
            <person name="Devos D.P."/>
            <person name="Kaster A.-K."/>
            <person name="Ovreas L."/>
            <person name="Rohde M."/>
            <person name="Galperin M.Y."/>
            <person name="Jogler C."/>
        </authorList>
    </citation>
    <scope>NUCLEOTIDE SEQUENCE [LARGE SCALE GENOMIC DNA]</scope>
    <source>
        <strain evidence="2 3">HG15A2</strain>
    </source>
</reference>
<name>A0A517MQI8_9BACT</name>